<dbReference type="RefSeq" id="WP_166945693.1">
    <property type="nucleotide sequence ID" value="NZ_CP077072.1"/>
</dbReference>
<dbReference type="GO" id="GO:0003677">
    <property type="term" value="F:DNA binding"/>
    <property type="evidence" value="ECO:0007669"/>
    <property type="project" value="UniProtKB-KW"/>
</dbReference>
<evidence type="ECO:0000256" key="1">
    <source>
        <dbReference type="ARBA" id="ARBA00023015"/>
    </source>
</evidence>
<dbReference type="Gene3D" id="1.10.10.10">
    <property type="entry name" value="Winged helix-like DNA-binding domain superfamily/Winged helix DNA-binding domain"/>
    <property type="match status" value="1"/>
</dbReference>
<name>A0A7X5U6Y7_9GAMM</name>
<dbReference type="PANTHER" id="PTHR33204">
    <property type="entry name" value="TRANSCRIPTIONAL REGULATOR, MARR FAMILY"/>
    <property type="match status" value="1"/>
</dbReference>
<dbReference type="PROSITE" id="PS51118">
    <property type="entry name" value="HTH_HXLR"/>
    <property type="match status" value="1"/>
</dbReference>
<proteinExistence type="predicted"/>
<keyword evidence="2" id="KW-0238">DNA-binding</keyword>
<dbReference type="Pfam" id="PF01638">
    <property type="entry name" value="HxlR"/>
    <property type="match status" value="1"/>
</dbReference>
<keyword evidence="6" id="KW-1185">Reference proteome</keyword>
<evidence type="ECO:0000313" key="5">
    <source>
        <dbReference type="EMBL" id="NII04947.1"/>
    </source>
</evidence>
<comment type="caution">
    <text evidence="5">The sequence shown here is derived from an EMBL/GenBank/DDBJ whole genome shotgun (WGS) entry which is preliminary data.</text>
</comment>
<keyword evidence="1" id="KW-0805">Transcription regulation</keyword>
<gene>
    <name evidence="5" type="ORF">HBF25_00945</name>
</gene>
<evidence type="ECO:0000256" key="3">
    <source>
        <dbReference type="ARBA" id="ARBA00023163"/>
    </source>
</evidence>
<sequence>MDPEKLSSGTCPIARGLALVGDAWSALILREVGRGQTQFDQLRSNLGIAPNILSRRLKALTDVGVLEKRRYNERPPRDEYVMTQAGREFLPILAAIGEWGRRHNGCGAPLSYLVNEDTGERANAIVVDEATGAPFGEVRTRIVLPEGVA</sequence>
<dbReference type="PANTHER" id="PTHR33204:SF18">
    <property type="entry name" value="TRANSCRIPTIONAL REGULATORY PROTEIN"/>
    <property type="match status" value="1"/>
</dbReference>
<keyword evidence="3" id="KW-0804">Transcription</keyword>
<dbReference type="InterPro" id="IPR002577">
    <property type="entry name" value="HTH_HxlR"/>
</dbReference>
<dbReference type="Proteomes" id="UP000490980">
    <property type="component" value="Unassembled WGS sequence"/>
</dbReference>
<dbReference type="InterPro" id="IPR036390">
    <property type="entry name" value="WH_DNA-bd_sf"/>
</dbReference>
<feature type="domain" description="HTH hxlR-type" evidence="4">
    <location>
        <begin position="11"/>
        <end position="108"/>
    </location>
</feature>
<evidence type="ECO:0000313" key="6">
    <source>
        <dbReference type="Proteomes" id="UP000490980"/>
    </source>
</evidence>
<protein>
    <submittedName>
        <fullName evidence="5">Helix-turn-helix transcriptional regulator</fullName>
    </submittedName>
</protein>
<dbReference type="AlphaFoldDB" id="A0A7X5U6Y7"/>
<organism evidence="5 6">
    <name type="scientific">Luteibacter anthropi</name>
    <dbReference type="NCBI Taxonomy" id="564369"/>
    <lineage>
        <taxon>Bacteria</taxon>
        <taxon>Pseudomonadati</taxon>
        <taxon>Pseudomonadota</taxon>
        <taxon>Gammaproteobacteria</taxon>
        <taxon>Lysobacterales</taxon>
        <taxon>Rhodanobacteraceae</taxon>
        <taxon>Luteibacter</taxon>
    </lineage>
</organism>
<dbReference type="InterPro" id="IPR036388">
    <property type="entry name" value="WH-like_DNA-bd_sf"/>
</dbReference>
<evidence type="ECO:0000256" key="2">
    <source>
        <dbReference type="ARBA" id="ARBA00023125"/>
    </source>
</evidence>
<dbReference type="SUPFAM" id="SSF46785">
    <property type="entry name" value="Winged helix' DNA-binding domain"/>
    <property type="match status" value="1"/>
</dbReference>
<evidence type="ECO:0000259" key="4">
    <source>
        <dbReference type="PROSITE" id="PS51118"/>
    </source>
</evidence>
<dbReference type="EMBL" id="JAARLZ010000001">
    <property type="protein sequence ID" value="NII04947.1"/>
    <property type="molecule type" value="Genomic_DNA"/>
</dbReference>
<reference evidence="5 6" key="1">
    <citation type="submission" date="2020-03" db="EMBL/GenBank/DDBJ databases">
        <authorList>
            <person name="Lai Q."/>
        </authorList>
    </citation>
    <scope>NUCLEOTIDE SEQUENCE [LARGE SCALE GENOMIC DNA]</scope>
    <source>
        <strain evidence="5 6">CCUG 25036</strain>
    </source>
</reference>
<accession>A0A7X5U6Y7</accession>